<reference evidence="1" key="2">
    <citation type="submission" date="2023-01" db="EMBL/GenBank/DDBJ databases">
        <authorList>
            <person name="Sun Q."/>
            <person name="Evtushenko L."/>
        </authorList>
    </citation>
    <scope>NUCLEOTIDE SEQUENCE</scope>
    <source>
        <strain evidence="1">VKM Ac-1321</strain>
    </source>
</reference>
<sequence length="82" mass="8676">MRVSLHAEVVASSAARAVAARTRNGLNFILGASFLSEVGCAQRFVMAANIPPPTEDHGSQIGNTMVNNGARHFETLVTLVLI</sequence>
<name>A0A9W6KQB2_9ACTN</name>
<reference evidence="1" key="1">
    <citation type="journal article" date="2014" name="Int. J. Syst. Evol. Microbiol.">
        <title>Complete genome sequence of Corynebacterium casei LMG S-19264T (=DSM 44701T), isolated from a smear-ripened cheese.</title>
        <authorList>
            <consortium name="US DOE Joint Genome Institute (JGI-PGF)"/>
            <person name="Walter F."/>
            <person name="Albersmeier A."/>
            <person name="Kalinowski J."/>
            <person name="Ruckert C."/>
        </authorList>
    </citation>
    <scope>NUCLEOTIDE SEQUENCE</scope>
    <source>
        <strain evidence="1">VKM Ac-1321</strain>
    </source>
</reference>
<evidence type="ECO:0000313" key="2">
    <source>
        <dbReference type="Proteomes" id="UP001143480"/>
    </source>
</evidence>
<accession>A0A9W6KQB2</accession>
<dbReference type="EMBL" id="BSFP01000060">
    <property type="protein sequence ID" value="GLL05588.1"/>
    <property type="molecule type" value="Genomic_DNA"/>
</dbReference>
<dbReference type="AlphaFoldDB" id="A0A9W6KQB2"/>
<gene>
    <name evidence="1" type="ORF">GCM10017581_073350</name>
</gene>
<evidence type="ECO:0000313" key="1">
    <source>
        <dbReference type="EMBL" id="GLL05588.1"/>
    </source>
</evidence>
<protein>
    <submittedName>
        <fullName evidence="1">Uncharacterized protein</fullName>
    </submittedName>
</protein>
<keyword evidence="2" id="KW-1185">Reference proteome</keyword>
<organism evidence="1 2">
    <name type="scientific">Dactylosporangium matsuzakiense</name>
    <dbReference type="NCBI Taxonomy" id="53360"/>
    <lineage>
        <taxon>Bacteria</taxon>
        <taxon>Bacillati</taxon>
        <taxon>Actinomycetota</taxon>
        <taxon>Actinomycetes</taxon>
        <taxon>Micromonosporales</taxon>
        <taxon>Micromonosporaceae</taxon>
        <taxon>Dactylosporangium</taxon>
    </lineage>
</organism>
<proteinExistence type="predicted"/>
<comment type="caution">
    <text evidence="1">The sequence shown here is derived from an EMBL/GenBank/DDBJ whole genome shotgun (WGS) entry which is preliminary data.</text>
</comment>
<dbReference type="Proteomes" id="UP001143480">
    <property type="component" value="Unassembled WGS sequence"/>
</dbReference>